<dbReference type="InterPro" id="IPR038766">
    <property type="entry name" value="Membrane_comp_ABC_pdt"/>
</dbReference>
<dbReference type="RefSeq" id="WP_188615715.1">
    <property type="nucleotide sequence ID" value="NZ_BMJT01000012.1"/>
</dbReference>
<feature type="transmembrane region" description="Helical" evidence="6">
    <location>
        <begin position="693"/>
        <end position="722"/>
    </location>
</feature>
<dbReference type="PANTHER" id="PTHR30287">
    <property type="entry name" value="MEMBRANE COMPONENT OF PREDICTED ABC SUPERFAMILY METABOLITE UPTAKE TRANSPORTER"/>
    <property type="match status" value="1"/>
</dbReference>
<reference evidence="8" key="1">
    <citation type="journal article" date="2014" name="Int. J. Syst. Evol. Microbiol.">
        <title>Complete genome sequence of Corynebacterium casei LMG S-19264T (=DSM 44701T), isolated from a smear-ripened cheese.</title>
        <authorList>
            <consortium name="US DOE Joint Genome Institute (JGI-PGF)"/>
            <person name="Walter F."/>
            <person name="Albersmeier A."/>
            <person name="Kalinowski J."/>
            <person name="Ruckert C."/>
        </authorList>
    </citation>
    <scope>NUCLEOTIDE SEQUENCE</scope>
    <source>
        <strain evidence="8">CGMCC 1.15760</strain>
    </source>
</reference>
<keyword evidence="2" id="KW-1003">Cell membrane</keyword>
<dbReference type="Proteomes" id="UP000616608">
    <property type="component" value="Unassembled WGS sequence"/>
</dbReference>
<evidence type="ECO:0000256" key="1">
    <source>
        <dbReference type="ARBA" id="ARBA00004651"/>
    </source>
</evidence>
<keyword evidence="9" id="KW-1185">Reference proteome</keyword>
<reference evidence="8" key="2">
    <citation type="submission" date="2020-09" db="EMBL/GenBank/DDBJ databases">
        <authorList>
            <person name="Sun Q."/>
            <person name="Zhou Y."/>
        </authorList>
    </citation>
    <scope>NUCLEOTIDE SEQUENCE</scope>
    <source>
        <strain evidence="8">CGMCC 1.15760</strain>
    </source>
</reference>
<protein>
    <submittedName>
        <fullName evidence="8">ABC transporter permease</fullName>
    </submittedName>
</protein>
<dbReference type="EMBL" id="BMJT01000012">
    <property type="protein sequence ID" value="GGG31896.1"/>
    <property type="molecule type" value="Genomic_DNA"/>
</dbReference>
<dbReference type="Pfam" id="PF02687">
    <property type="entry name" value="FtsX"/>
    <property type="match status" value="2"/>
</dbReference>
<organism evidence="8 9">
    <name type="scientific">Lysinibacillus alkalisoli</name>
    <dbReference type="NCBI Taxonomy" id="1911548"/>
    <lineage>
        <taxon>Bacteria</taxon>
        <taxon>Bacillati</taxon>
        <taxon>Bacillota</taxon>
        <taxon>Bacilli</taxon>
        <taxon>Bacillales</taxon>
        <taxon>Bacillaceae</taxon>
        <taxon>Lysinibacillus</taxon>
    </lineage>
</organism>
<feature type="transmembrane region" description="Helical" evidence="6">
    <location>
        <begin position="299"/>
        <end position="319"/>
    </location>
</feature>
<evidence type="ECO:0000313" key="9">
    <source>
        <dbReference type="Proteomes" id="UP000616608"/>
    </source>
</evidence>
<keyword evidence="3 6" id="KW-0812">Transmembrane</keyword>
<feature type="transmembrane region" description="Helical" evidence="6">
    <location>
        <begin position="339"/>
        <end position="364"/>
    </location>
</feature>
<dbReference type="InterPro" id="IPR003838">
    <property type="entry name" value="ABC3_permease_C"/>
</dbReference>
<feature type="domain" description="ABC3 transporter permease C-terminal" evidence="7">
    <location>
        <begin position="253"/>
        <end position="359"/>
    </location>
</feature>
<feature type="transmembrane region" description="Helical" evidence="6">
    <location>
        <begin position="734"/>
        <end position="759"/>
    </location>
</feature>
<feature type="transmembrane region" description="Helical" evidence="6">
    <location>
        <begin position="416"/>
        <end position="434"/>
    </location>
</feature>
<feature type="domain" description="ABC3 transporter permease C-terminal" evidence="7">
    <location>
        <begin position="643"/>
        <end position="754"/>
    </location>
</feature>
<sequence length="770" mass="85092">MFSRIILNDMLKSKLTTLITTIFIAIAAMLVALSAILMVNLSGAIDTLMREAKTPHFMQMHAGEIDQTRLEAFASSHDYVEDFQINEFLNIEGAKITINGTSLAHSVQDNGVSKQGQTFDYLLDINGKRIDVHDGEIYLPVSYMKEEVAIGDQVIIQNKAFTVQGFLRDSQMNSLLASSKRFLVSDQDYNALQSVGNVEYLIEFRLQQLEQLSTLENDYITAGLEANGPTITYPLFKTLNAISDGLMIALILLVSVLIVVISLLCIRFTLLAKMEEDYREIGVLKAIGLRVADIKKIYIAKYSVITLVGASIGVVLAYMCKDLLLENIKLYMGESENTALAIGLGMVGVGVLCIIIMGYIYLVLGRFKKIAVTEAIQFGTAQEKSISTKHFTLAANKWLPTNVFLGLKDVMTRKRLYFTMLIVLVITTFIMIVPQNLYHTISSKDFTTYMGIGNSDMRIDIQQTAEIKTKANQMVKALANDDDVQAYNVLATKTYYVQQDQQKKRIKVELGDHTLFPVTYAQGNAPKETNEIALSVMNADELNKKVGDKITLIVDDEAKPFVVSGIYSDITNGGKTAKATFTTSSEDMMWYVINVTFKANPALNAKVKEYADQFSYAKVSHIDEYIQQSYGPTIASIEKAAFIAIVVALLIAMLIVFLFIKMLTAKDRYTIAVMKSFGFTNADITKQYMSRALFVAIISVIIGTIAANTLGESIVGAVIGTFGATAFTFTIQPLSAYVLSPLMLICAVLVATIIGASYAGRIKISQYMKE</sequence>
<comment type="caution">
    <text evidence="8">The sequence shown here is derived from an EMBL/GenBank/DDBJ whole genome shotgun (WGS) entry which is preliminary data.</text>
</comment>
<evidence type="ECO:0000256" key="5">
    <source>
        <dbReference type="ARBA" id="ARBA00023136"/>
    </source>
</evidence>
<evidence type="ECO:0000259" key="7">
    <source>
        <dbReference type="Pfam" id="PF02687"/>
    </source>
</evidence>
<feature type="transmembrane region" description="Helical" evidence="6">
    <location>
        <begin position="640"/>
        <end position="660"/>
    </location>
</feature>
<dbReference type="GO" id="GO:0005886">
    <property type="term" value="C:plasma membrane"/>
    <property type="evidence" value="ECO:0007669"/>
    <property type="project" value="UniProtKB-SubCell"/>
</dbReference>
<feature type="transmembrane region" description="Helical" evidence="6">
    <location>
        <begin position="246"/>
        <end position="270"/>
    </location>
</feature>
<evidence type="ECO:0000256" key="6">
    <source>
        <dbReference type="SAM" id="Phobius"/>
    </source>
</evidence>
<comment type="subcellular location">
    <subcellularLocation>
        <location evidence="1">Cell membrane</location>
        <topology evidence="1">Multi-pass membrane protein</topology>
    </subcellularLocation>
</comment>
<keyword evidence="4 6" id="KW-1133">Transmembrane helix</keyword>
<keyword evidence="5 6" id="KW-0472">Membrane</keyword>
<evidence type="ECO:0000256" key="4">
    <source>
        <dbReference type="ARBA" id="ARBA00022989"/>
    </source>
</evidence>
<proteinExistence type="predicted"/>
<dbReference type="AlphaFoldDB" id="A0A917G9Q5"/>
<evidence type="ECO:0000256" key="3">
    <source>
        <dbReference type="ARBA" id="ARBA00022692"/>
    </source>
</evidence>
<accession>A0A917G9Q5</accession>
<evidence type="ECO:0000256" key="2">
    <source>
        <dbReference type="ARBA" id="ARBA00022475"/>
    </source>
</evidence>
<name>A0A917G9Q5_9BACI</name>
<dbReference type="PANTHER" id="PTHR30287:SF2">
    <property type="entry name" value="BLL1001 PROTEIN"/>
    <property type="match status" value="1"/>
</dbReference>
<evidence type="ECO:0000313" key="8">
    <source>
        <dbReference type="EMBL" id="GGG31896.1"/>
    </source>
</evidence>
<gene>
    <name evidence="8" type="ORF">GCM10007425_28190</name>
</gene>